<dbReference type="InterPro" id="IPR005814">
    <property type="entry name" value="Aminotrans_3"/>
</dbReference>
<dbReference type="InterPro" id="IPR015424">
    <property type="entry name" value="PyrdxlP-dep_Trfase"/>
</dbReference>
<protein>
    <submittedName>
        <fullName evidence="7">Aspartate aminotransferase family protein</fullName>
    </submittedName>
</protein>
<dbReference type="EMBL" id="QQTP01000022">
    <property type="protein sequence ID" value="RDJ20097.1"/>
    <property type="molecule type" value="Genomic_DNA"/>
</dbReference>
<comment type="similarity">
    <text evidence="2 6">Belongs to the class-III pyridoxal-phosphate-dependent aminotransferase family.</text>
</comment>
<dbReference type="NCBIfam" id="NF005685">
    <property type="entry name" value="PRK07483.1"/>
    <property type="match status" value="1"/>
</dbReference>
<dbReference type="PROSITE" id="PS00600">
    <property type="entry name" value="AA_TRANSFER_CLASS_3"/>
    <property type="match status" value="1"/>
</dbReference>
<dbReference type="Gene3D" id="3.40.640.10">
    <property type="entry name" value="Type I PLP-dependent aspartate aminotransferase-like (Major domain)"/>
    <property type="match status" value="1"/>
</dbReference>
<keyword evidence="4 7" id="KW-0032">Aminotransferase</keyword>
<keyword evidence="3" id="KW-0028">Amino-acid biosynthesis</keyword>
<dbReference type="Proteomes" id="UP000255207">
    <property type="component" value="Unassembled WGS sequence"/>
</dbReference>
<keyword evidence="3" id="KW-0055">Arginine biosynthesis</keyword>
<evidence type="ECO:0000256" key="4">
    <source>
        <dbReference type="ARBA" id="ARBA00022576"/>
    </source>
</evidence>
<dbReference type="GO" id="GO:0008483">
    <property type="term" value="F:transaminase activity"/>
    <property type="evidence" value="ECO:0007669"/>
    <property type="project" value="UniProtKB-KW"/>
</dbReference>
<sequence>MSAILHRSLTGALPVAVRGEGAYLFDRAGKRYLDASGGAAVSCLGHSSPRVIAAVREQVGKMPFAHTSFFTNEPAEELASLLIERAPEGFGAGRVAFVGSGSEAMEVALKLARQAMVERGEPERTRFIARRMSYHGNTLGALSVGGHMQRRALYAPMLMPVSHIAPCHAYRFQDEGETAEAYGRRVADELEAEILRIGPERVAAFVAEPVVGATLGCVTAVPGYFKRIREICDRYGVLLIADEVMCGMGRTGSFFASAFEEICPDIITTAKGLGAGYQPMAAVLVAQSLVDVLSAGTGLLANGHTYMSHPVACAAAVAVIRTIEEDDLLDAVNARGDELREALEARFGQHPHIGDIRGRGLFLALEFVQNRETKEPLPRALRLAETLKVKLQEAGLIAYPSSGTADGSDGDHLLFAPPYIVTSDEIAEMVEITGRVLSDLLPA</sequence>
<dbReference type="OrthoDB" id="9801834at2"/>
<keyword evidence="8" id="KW-1185">Reference proteome</keyword>
<comment type="cofactor">
    <cofactor evidence="1">
        <name>pyridoxal 5'-phosphate</name>
        <dbReference type="ChEBI" id="CHEBI:597326"/>
    </cofactor>
</comment>
<dbReference type="PANTHER" id="PTHR43094:SF1">
    <property type="entry name" value="AMINOTRANSFERASE CLASS-III"/>
    <property type="match status" value="1"/>
</dbReference>
<dbReference type="CDD" id="cd00610">
    <property type="entry name" value="OAT_like"/>
    <property type="match status" value="1"/>
</dbReference>
<dbReference type="Gene3D" id="3.90.1150.10">
    <property type="entry name" value="Aspartate Aminotransferase, domain 1"/>
    <property type="match status" value="1"/>
</dbReference>
<evidence type="ECO:0000313" key="7">
    <source>
        <dbReference type="EMBL" id="RDJ20097.1"/>
    </source>
</evidence>
<evidence type="ECO:0000256" key="6">
    <source>
        <dbReference type="RuleBase" id="RU003560"/>
    </source>
</evidence>
<dbReference type="SUPFAM" id="SSF53383">
    <property type="entry name" value="PLP-dependent transferases"/>
    <property type="match status" value="1"/>
</dbReference>
<reference evidence="8" key="1">
    <citation type="submission" date="2018-07" db="EMBL/GenBank/DDBJ databases">
        <authorList>
            <person name="Safronova V.I."/>
            <person name="Chirak E.R."/>
            <person name="Sazanova A.L."/>
        </authorList>
    </citation>
    <scope>NUCLEOTIDE SEQUENCE [LARGE SCALE GENOMIC DNA]</scope>
    <source>
        <strain evidence="8">RCAM04685</strain>
    </source>
</reference>
<dbReference type="PIRSF" id="PIRSF000521">
    <property type="entry name" value="Transaminase_4ab_Lys_Orn"/>
    <property type="match status" value="1"/>
</dbReference>
<dbReference type="InterPro" id="IPR015422">
    <property type="entry name" value="PyrdxlP-dep_Trfase_small"/>
</dbReference>
<proteinExistence type="inferred from homology"/>
<dbReference type="PANTHER" id="PTHR43094">
    <property type="entry name" value="AMINOTRANSFERASE"/>
    <property type="match status" value="1"/>
</dbReference>
<evidence type="ECO:0000313" key="8">
    <source>
        <dbReference type="Proteomes" id="UP000255207"/>
    </source>
</evidence>
<evidence type="ECO:0000256" key="5">
    <source>
        <dbReference type="ARBA" id="ARBA00022898"/>
    </source>
</evidence>
<evidence type="ECO:0000256" key="2">
    <source>
        <dbReference type="ARBA" id="ARBA00008954"/>
    </source>
</evidence>
<accession>A0A370KYQ1</accession>
<dbReference type="AlphaFoldDB" id="A0A370KYQ1"/>
<organism evidence="7 8">
    <name type="scientific">Bosea caraganae</name>
    <dbReference type="NCBI Taxonomy" id="2763117"/>
    <lineage>
        <taxon>Bacteria</taxon>
        <taxon>Pseudomonadati</taxon>
        <taxon>Pseudomonadota</taxon>
        <taxon>Alphaproteobacteria</taxon>
        <taxon>Hyphomicrobiales</taxon>
        <taxon>Boseaceae</taxon>
        <taxon>Bosea</taxon>
    </lineage>
</organism>
<dbReference type="GO" id="GO:0030170">
    <property type="term" value="F:pyridoxal phosphate binding"/>
    <property type="evidence" value="ECO:0007669"/>
    <property type="project" value="InterPro"/>
</dbReference>
<dbReference type="RefSeq" id="WP_114832232.1">
    <property type="nucleotide sequence ID" value="NZ_QQTO01000022.1"/>
</dbReference>
<dbReference type="InterPro" id="IPR015421">
    <property type="entry name" value="PyrdxlP-dep_Trfase_major"/>
</dbReference>
<dbReference type="GO" id="GO:0005829">
    <property type="term" value="C:cytosol"/>
    <property type="evidence" value="ECO:0007669"/>
    <property type="project" value="TreeGrafter"/>
</dbReference>
<dbReference type="InterPro" id="IPR049704">
    <property type="entry name" value="Aminotrans_3_PPA_site"/>
</dbReference>
<dbReference type="GO" id="GO:0006526">
    <property type="term" value="P:L-arginine biosynthetic process"/>
    <property type="evidence" value="ECO:0007669"/>
    <property type="project" value="UniProtKB-KW"/>
</dbReference>
<name>A0A370KYQ1_9HYPH</name>
<keyword evidence="7" id="KW-0808">Transferase</keyword>
<keyword evidence="5 6" id="KW-0663">Pyridoxal phosphate</keyword>
<comment type="caution">
    <text evidence="7">The sequence shown here is derived from an EMBL/GenBank/DDBJ whole genome shotgun (WGS) entry which is preliminary data.</text>
</comment>
<gene>
    <name evidence="7" type="ORF">DWE98_26020</name>
</gene>
<evidence type="ECO:0000256" key="3">
    <source>
        <dbReference type="ARBA" id="ARBA00022571"/>
    </source>
</evidence>
<dbReference type="Pfam" id="PF00202">
    <property type="entry name" value="Aminotran_3"/>
    <property type="match status" value="1"/>
</dbReference>
<dbReference type="FunFam" id="3.40.640.10:FF:000004">
    <property type="entry name" value="Acetylornithine aminotransferase"/>
    <property type="match status" value="1"/>
</dbReference>
<evidence type="ECO:0000256" key="1">
    <source>
        <dbReference type="ARBA" id="ARBA00001933"/>
    </source>
</evidence>